<gene>
    <name evidence="10 11 12" type="primary">LOC111101863</name>
</gene>
<keyword evidence="3 7" id="KW-0812">Transmembrane</keyword>
<dbReference type="RefSeq" id="XP_022290213.1">
    <property type="nucleotide sequence ID" value="XM_022434505.1"/>
</dbReference>
<evidence type="ECO:0000313" key="9">
    <source>
        <dbReference type="Proteomes" id="UP000694844"/>
    </source>
</evidence>
<evidence type="ECO:0000256" key="4">
    <source>
        <dbReference type="ARBA" id="ARBA00022989"/>
    </source>
</evidence>
<feature type="transmembrane region" description="Helical" evidence="7">
    <location>
        <begin position="238"/>
        <end position="259"/>
    </location>
</feature>
<sequence>MGVDLKHHGARVDPYPDRPRSREAMMAPKPPGCLDCLRTRLHLLPIITFTWLAITVCLSYLLAAIKRDTEADFPYISKTANVDPQRAIFAQMVSIGAVLYGMCATMRYLSLKADLLSCFLPRGLHRLNIAGLTTGLLVCLGNSLLANFPTDGYSGYFKAPHYVGATFAFFGGVVYGWIQTRLSWLLDRKQKKTGRIQMALMIWTTVVLVTFGISKIIYEVQKSQGYGTKEGSLRDVYLSSTVTEWVLAFSLAGFPLTFVRDFRTSVLRSPRIRKRDYLEEMDDGFGKKHMKEDSSHHI</sequence>
<evidence type="ECO:0000313" key="10">
    <source>
        <dbReference type="RefSeq" id="XP_022290208.1"/>
    </source>
</evidence>
<protein>
    <submittedName>
        <fullName evidence="10 11">DNA damage-regulated autophagy modulator protein 2-like</fullName>
    </submittedName>
</protein>
<feature type="transmembrane region" description="Helical" evidence="7">
    <location>
        <begin position="43"/>
        <end position="65"/>
    </location>
</feature>
<comment type="similarity">
    <text evidence="2">Belongs to the DRAM/TMEM150 family.</text>
</comment>
<dbReference type="RefSeq" id="XP_022290221.1">
    <property type="nucleotide sequence ID" value="XM_022434513.1"/>
</dbReference>
<feature type="transmembrane region" description="Helical" evidence="7">
    <location>
        <begin position="160"/>
        <end position="178"/>
    </location>
</feature>
<feature type="transmembrane region" description="Helical" evidence="7">
    <location>
        <begin position="129"/>
        <end position="148"/>
    </location>
</feature>
<dbReference type="PANTHER" id="PTHR21324:SF2">
    <property type="entry name" value="EG:22E5.9 PROTEIN"/>
    <property type="match status" value="1"/>
</dbReference>
<keyword evidence="5 7" id="KW-0472">Membrane</keyword>
<dbReference type="InterPro" id="IPR019402">
    <property type="entry name" value="CWH43_N"/>
</dbReference>
<evidence type="ECO:0000256" key="6">
    <source>
        <dbReference type="SAM" id="MobiDB-lite"/>
    </source>
</evidence>
<accession>A0A8B8AI42</accession>
<comment type="subcellular location">
    <subcellularLocation>
        <location evidence="1">Endomembrane system</location>
        <topology evidence="1">Multi-pass membrane protein</topology>
    </subcellularLocation>
</comment>
<name>A0A8B8AI42_CRAVI</name>
<dbReference type="GeneID" id="111101863"/>
<dbReference type="RefSeq" id="XP_022290208.1">
    <property type="nucleotide sequence ID" value="XM_022434500.1"/>
</dbReference>
<dbReference type="GO" id="GO:0012505">
    <property type="term" value="C:endomembrane system"/>
    <property type="evidence" value="ECO:0007669"/>
    <property type="project" value="UniProtKB-SubCell"/>
</dbReference>
<dbReference type="Proteomes" id="UP000694844">
    <property type="component" value="Chromosome 1"/>
</dbReference>
<evidence type="ECO:0000313" key="11">
    <source>
        <dbReference type="RefSeq" id="XP_022290213.1"/>
    </source>
</evidence>
<feature type="transmembrane region" description="Helical" evidence="7">
    <location>
        <begin position="199"/>
        <end position="218"/>
    </location>
</feature>
<dbReference type="InterPro" id="IPR050911">
    <property type="entry name" value="DRAM/TMEM150_Autophagy_Mod"/>
</dbReference>
<evidence type="ECO:0000259" key="8">
    <source>
        <dbReference type="Pfam" id="PF10277"/>
    </source>
</evidence>
<reference evidence="9" key="1">
    <citation type="submission" date="2024-06" db="UniProtKB">
        <authorList>
            <consortium name="RefSeq"/>
        </authorList>
    </citation>
    <scope>NUCLEOTIDE SEQUENCE [LARGE SCALE GENOMIC DNA]</scope>
    <source>
        <tissue evidence="10 12">Whole sample</tissue>
    </source>
</reference>
<evidence type="ECO:0000256" key="1">
    <source>
        <dbReference type="ARBA" id="ARBA00004127"/>
    </source>
</evidence>
<organism evidence="9 11">
    <name type="scientific">Crassostrea virginica</name>
    <name type="common">Eastern oyster</name>
    <dbReference type="NCBI Taxonomy" id="6565"/>
    <lineage>
        <taxon>Eukaryota</taxon>
        <taxon>Metazoa</taxon>
        <taxon>Spiralia</taxon>
        <taxon>Lophotrochozoa</taxon>
        <taxon>Mollusca</taxon>
        <taxon>Bivalvia</taxon>
        <taxon>Autobranchia</taxon>
        <taxon>Pteriomorphia</taxon>
        <taxon>Ostreida</taxon>
        <taxon>Ostreoidea</taxon>
        <taxon>Ostreidae</taxon>
        <taxon>Crassostrea</taxon>
    </lineage>
</organism>
<feature type="transmembrane region" description="Helical" evidence="7">
    <location>
        <begin position="88"/>
        <end position="109"/>
    </location>
</feature>
<evidence type="ECO:0000256" key="5">
    <source>
        <dbReference type="ARBA" id="ARBA00023136"/>
    </source>
</evidence>
<evidence type="ECO:0000256" key="3">
    <source>
        <dbReference type="ARBA" id="ARBA00022692"/>
    </source>
</evidence>
<proteinExistence type="inferred from homology"/>
<evidence type="ECO:0000256" key="2">
    <source>
        <dbReference type="ARBA" id="ARBA00006565"/>
    </source>
</evidence>
<feature type="region of interest" description="Disordered" evidence="6">
    <location>
        <begin position="1"/>
        <end position="25"/>
    </location>
</feature>
<keyword evidence="9" id="KW-1185">Reference proteome</keyword>
<dbReference type="KEGG" id="cvn:111101863"/>
<dbReference type="AlphaFoldDB" id="A0A8B8AI42"/>
<keyword evidence="4 7" id="KW-1133">Transmembrane helix</keyword>
<evidence type="ECO:0000313" key="12">
    <source>
        <dbReference type="RefSeq" id="XP_022290221.1"/>
    </source>
</evidence>
<dbReference type="OrthoDB" id="191706at2759"/>
<feature type="compositionally biased region" description="Basic and acidic residues" evidence="6">
    <location>
        <begin position="1"/>
        <end position="23"/>
    </location>
</feature>
<evidence type="ECO:0000256" key="7">
    <source>
        <dbReference type="SAM" id="Phobius"/>
    </source>
</evidence>
<feature type="domain" description="CWH43-like N-terminal" evidence="8">
    <location>
        <begin position="42"/>
        <end position="264"/>
    </location>
</feature>
<reference evidence="11" key="2">
    <citation type="submission" date="2025-04" db="UniProtKB">
        <authorList>
            <consortium name="RefSeq"/>
        </authorList>
    </citation>
    <scope>IDENTIFICATION</scope>
    <source>
        <tissue evidence="11">Whole sample</tissue>
    </source>
</reference>
<dbReference type="PANTHER" id="PTHR21324">
    <property type="entry name" value="FASTING-INDUCIBLE INTEGRAL MEMBRANE PROTEIN TM6P1-RELATED"/>
    <property type="match status" value="1"/>
</dbReference>
<dbReference type="Pfam" id="PF10277">
    <property type="entry name" value="Frag1"/>
    <property type="match status" value="1"/>
</dbReference>